<keyword evidence="2" id="KW-0418">Kinase</keyword>
<dbReference type="Pfam" id="PF00781">
    <property type="entry name" value="DAGK_cat"/>
    <property type="match status" value="1"/>
</dbReference>
<proteinExistence type="predicted"/>
<dbReference type="AlphaFoldDB" id="K2P5Z7"/>
<accession>K2P5Z7</accession>
<comment type="caution">
    <text evidence="2">The sequence shown here is derived from an EMBL/GenBank/DDBJ whole genome shotgun (WGS) entry which is preliminary data.</text>
</comment>
<organism evidence="2 3">
    <name type="scientific">Galbibacter marinus</name>
    <dbReference type="NCBI Taxonomy" id="555500"/>
    <lineage>
        <taxon>Bacteria</taxon>
        <taxon>Pseudomonadati</taxon>
        <taxon>Bacteroidota</taxon>
        <taxon>Flavobacteriia</taxon>
        <taxon>Flavobacteriales</taxon>
        <taxon>Flavobacteriaceae</taxon>
        <taxon>Galbibacter</taxon>
    </lineage>
</organism>
<dbReference type="InterPro" id="IPR017438">
    <property type="entry name" value="ATP-NAD_kinase_N"/>
</dbReference>
<feature type="domain" description="DAGKc" evidence="1">
    <location>
        <begin position="7"/>
        <end position="109"/>
    </location>
</feature>
<dbReference type="GO" id="GO:0016301">
    <property type="term" value="F:kinase activity"/>
    <property type="evidence" value="ECO:0007669"/>
    <property type="project" value="UniProtKB-KW"/>
</dbReference>
<sequence>MIQTIQIIHNPNAGKANHSKEWLIGMIARFANKVRYVSTKDKLWNSFEFNPEHPILLAGGDGTVRKVFEKLKQSNDNLPLSMSPIILCPCGKANNIAKSLNIRGNPTGKIDFDLSKVDDYHFGEIKNTKDEQFFIESFGFGVFPELLKGKRSKPKTSYTSEVKLQLALHKLIEVVGKIEAQKLKIKTDQFTVKGSFILAEVMKIKHMGPNLPLAPANSPGSAWFHLVLISEDRRDDFSNYLQNLLKGVKTPSPVLDFITSIKTSKLKLKSSGMYYHIDDQFIENYQGGRLESLVSNSGIPFVKNVSYI</sequence>
<dbReference type="eggNOG" id="COG1597">
    <property type="taxonomic scope" value="Bacteria"/>
</dbReference>
<dbReference type="InterPro" id="IPR001206">
    <property type="entry name" value="Diacylglycerol_kinase_cat_dom"/>
</dbReference>
<reference evidence="2 3" key="1">
    <citation type="journal article" date="2012" name="J. Bacteriol.">
        <title>Genome Sequence of Galbibacter marinum Type Strain ck-I2-15.</title>
        <authorList>
            <person name="Lai Q."/>
            <person name="Li C."/>
            <person name="Shao Z."/>
        </authorList>
    </citation>
    <scope>NUCLEOTIDE SEQUENCE [LARGE SCALE GENOMIC DNA]</scope>
    <source>
        <strain evidence="3">ck-I2-15</strain>
    </source>
</reference>
<evidence type="ECO:0000313" key="2">
    <source>
        <dbReference type="EMBL" id="EKF56433.1"/>
    </source>
</evidence>
<dbReference type="InterPro" id="IPR016064">
    <property type="entry name" value="NAD/diacylglycerol_kinase_sf"/>
</dbReference>
<evidence type="ECO:0000259" key="1">
    <source>
        <dbReference type="Pfam" id="PF00781"/>
    </source>
</evidence>
<evidence type="ECO:0000313" key="3">
    <source>
        <dbReference type="Proteomes" id="UP000007364"/>
    </source>
</evidence>
<dbReference type="SUPFAM" id="SSF111331">
    <property type="entry name" value="NAD kinase/diacylglycerol kinase-like"/>
    <property type="match status" value="1"/>
</dbReference>
<gene>
    <name evidence="2" type="ORF">I215_02883</name>
</gene>
<protein>
    <submittedName>
        <fullName evidence="2">Diacylglycerol kinase catalytic subunit</fullName>
    </submittedName>
</protein>
<dbReference type="Gene3D" id="3.40.50.10330">
    <property type="entry name" value="Probable inorganic polyphosphate/atp-NAD kinase, domain 1"/>
    <property type="match status" value="1"/>
</dbReference>
<keyword evidence="3" id="KW-1185">Reference proteome</keyword>
<dbReference type="STRING" id="555500.I215_02883"/>
<keyword evidence="2" id="KW-0808">Transferase</keyword>
<dbReference type="RefSeq" id="WP_008990452.1">
    <property type="nucleotide sequence ID" value="NZ_AMSG01000002.1"/>
</dbReference>
<name>K2P5Z7_9FLAO</name>
<dbReference type="Proteomes" id="UP000007364">
    <property type="component" value="Unassembled WGS sequence"/>
</dbReference>
<dbReference type="Gene3D" id="2.60.200.40">
    <property type="match status" value="1"/>
</dbReference>
<dbReference type="EMBL" id="AMSG01000002">
    <property type="protein sequence ID" value="EKF56433.1"/>
    <property type="molecule type" value="Genomic_DNA"/>
</dbReference>